<feature type="domain" description="BIG2" evidence="7">
    <location>
        <begin position="841"/>
        <end position="917"/>
    </location>
</feature>
<dbReference type="Pfam" id="PF13385">
    <property type="entry name" value="Laminin_G_3"/>
    <property type="match status" value="2"/>
</dbReference>
<keyword evidence="2" id="KW-1015">Disulfide bond</keyword>
<dbReference type="SMART" id="SM00560">
    <property type="entry name" value="LamGL"/>
    <property type="match status" value="2"/>
</dbReference>
<dbReference type="InterPro" id="IPR008964">
    <property type="entry name" value="Invasin/intimin_cell_adhesion"/>
</dbReference>
<evidence type="ECO:0000256" key="2">
    <source>
        <dbReference type="ARBA" id="ARBA00023157"/>
    </source>
</evidence>
<feature type="domain" description="BIG2" evidence="7">
    <location>
        <begin position="1644"/>
        <end position="1725"/>
    </location>
</feature>
<keyword evidence="4" id="KW-0812">Transmembrane</keyword>
<feature type="transmembrane region" description="Helical" evidence="4">
    <location>
        <begin position="1957"/>
        <end position="1979"/>
    </location>
</feature>
<feature type="signal peptide" evidence="5">
    <location>
        <begin position="1"/>
        <end position="35"/>
    </location>
</feature>
<evidence type="ECO:0000259" key="7">
    <source>
        <dbReference type="SMART" id="SM00635"/>
    </source>
</evidence>
<evidence type="ECO:0000313" key="8">
    <source>
        <dbReference type="EMBL" id="QOL55579.1"/>
    </source>
</evidence>
<feature type="region of interest" description="Disordered" evidence="3">
    <location>
        <begin position="1824"/>
        <end position="1847"/>
    </location>
</feature>
<evidence type="ECO:0000259" key="6">
    <source>
        <dbReference type="SMART" id="SM00560"/>
    </source>
</evidence>
<keyword evidence="4" id="KW-1133">Transmembrane helix</keyword>
<keyword evidence="1 5" id="KW-0732">Signal</keyword>
<dbReference type="Pfam" id="PF20578">
    <property type="entry name" value="aBig_2"/>
    <property type="match status" value="1"/>
</dbReference>
<evidence type="ECO:0000256" key="1">
    <source>
        <dbReference type="ARBA" id="ARBA00022729"/>
    </source>
</evidence>
<reference evidence="8 9" key="1">
    <citation type="submission" date="2020-10" db="EMBL/GenBank/DDBJ databases">
        <title>Genome sequencing of Bifidobacterium longum subsp. longum KCTC 5915.</title>
        <authorList>
            <person name="Kim J."/>
        </authorList>
    </citation>
    <scope>NUCLEOTIDE SEQUENCE [LARGE SCALE GENOMIC DNA]</scope>
    <source>
        <strain evidence="8 9">KCTC 5915</strain>
    </source>
</reference>
<dbReference type="InterPro" id="IPR013320">
    <property type="entry name" value="ConA-like_dom_sf"/>
</dbReference>
<dbReference type="Pfam" id="PF20620">
    <property type="entry name" value="DUF6805"/>
    <property type="match status" value="1"/>
</dbReference>
<feature type="domain" description="LamG-like jellyroll fold" evidence="6">
    <location>
        <begin position="107"/>
        <end position="259"/>
    </location>
</feature>
<dbReference type="GO" id="GO:0016787">
    <property type="term" value="F:hydrolase activity"/>
    <property type="evidence" value="ECO:0007669"/>
    <property type="project" value="UniProtKB-KW"/>
</dbReference>
<dbReference type="InterPro" id="IPR049046">
    <property type="entry name" value="Beta-AFase-like_GH127_middle"/>
</dbReference>
<dbReference type="Pfam" id="PF07944">
    <property type="entry name" value="Beta-AFase-like_GH127_cat"/>
    <property type="match status" value="1"/>
</dbReference>
<feature type="domain" description="BIG2" evidence="7">
    <location>
        <begin position="1741"/>
        <end position="1819"/>
    </location>
</feature>
<gene>
    <name evidence="8" type="ORF">BL5915_01700</name>
</gene>
<dbReference type="RefSeq" id="WP_200408367.1">
    <property type="nucleotide sequence ID" value="NZ_CP062943.1"/>
</dbReference>
<dbReference type="PANTHER" id="PTHR31151:SF0">
    <property type="entry name" value="PROLINE-TRNA LIGASE (DUF1680)"/>
    <property type="match status" value="1"/>
</dbReference>
<evidence type="ECO:0000256" key="3">
    <source>
        <dbReference type="SAM" id="MobiDB-lite"/>
    </source>
</evidence>
<dbReference type="SMART" id="SM00635">
    <property type="entry name" value="BID_2"/>
    <property type="match status" value="4"/>
</dbReference>
<accession>A0A7L9UM61</accession>
<dbReference type="Pfam" id="PF20736">
    <property type="entry name" value="Glyco_hydro127M"/>
    <property type="match status" value="1"/>
</dbReference>
<feature type="domain" description="BIG2" evidence="7">
    <location>
        <begin position="275"/>
        <end position="350"/>
    </location>
</feature>
<name>A0A7L9UM61_BIFLL</name>
<dbReference type="InterPro" id="IPR025883">
    <property type="entry name" value="Cadherin-like_domain"/>
</dbReference>
<dbReference type="PANTHER" id="PTHR31151">
    <property type="entry name" value="PROLINE-TRNA LIGASE (DUF1680)"/>
    <property type="match status" value="1"/>
</dbReference>
<evidence type="ECO:0000256" key="4">
    <source>
        <dbReference type="SAM" id="Phobius"/>
    </source>
</evidence>
<dbReference type="InterPro" id="IPR003343">
    <property type="entry name" value="Big_2"/>
</dbReference>
<keyword evidence="8" id="KW-0378">Hydrolase</keyword>
<protein>
    <submittedName>
        <fullName evidence="8">Glycoside hydrolase family 127 protein</fullName>
    </submittedName>
</protein>
<feature type="chain" id="PRO_5032739654" evidence="5">
    <location>
        <begin position="36"/>
        <end position="1984"/>
    </location>
</feature>
<feature type="domain" description="LamG-like jellyroll fold" evidence="6">
    <location>
        <begin position="1408"/>
        <end position="1542"/>
    </location>
</feature>
<dbReference type="InterPro" id="IPR046780">
    <property type="entry name" value="aBig_2"/>
</dbReference>
<dbReference type="Pfam" id="PF12733">
    <property type="entry name" value="Cadherin-like"/>
    <property type="match status" value="1"/>
</dbReference>
<dbReference type="InterPro" id="IPR012878">
    <property type="entry name" value="Beta-AFase-like_GH127_cat"/>
</dbReference>
<proteinExistence type="predicted"/>
<keyword evidence="4" id="KW-0472">Membrane</keyword>
<organism evidence="8 9">
    <name type="scientific">Bifidobacterium longum subsp. longum</name>
    <dbReference type="NCBI Taxonomy" id="1679"/>
    <lineage>
        <taxon>Bacteria</taxon>
        <taxon>Bacillati</taxon>
        <taxon>Actinomycetota</taxon>
        <taxon>Actinomycetes</taxon>
        <taxon>Bifidobacteriales</taxon>
        <taxon>Bifidobacteriaceae</taxon>
        <taxon>Bifidobacterium</taxon>
    </lineage>
</organism>
<evidence type="ECO:0000313" key="9">
    <source>
        <dbReference type="Proteomes" id="UP000593918"/>
    </source>
</evidence>
<evidence type="ECO:0000256" key="5">
    <source>
        <dbReference type="SAM" id="SignalP"/>
    </source>
</evidence>
<dbReference type="SUPFAM" id="SSF49899">
    <property type="entry name" value="Concanavalin A-like lectins/glucanases"/>
    <property type="match status" value="2"/>
</dbReference>
<dbReference type="Pfam" id="PF02368">
    <property type="entry name" value="Big_2"/>
    <property type="match status" value="2"/>
</dbReference>
<sequence>MRTIDKGKGAWRKGIAAVAAIPMVFTLMTAGTAGAAEVDSSIQPATSDTNKVLDLGFDGNLTDNSAAANTVTEYKGTATYVDGVDGKAITLSQGALSLGASQKLQPESLSLSFWWNPSKTMTGEQILMWGKGKYNENGWYLSSNSDTKPLVLSVGVGSGGSGSGQPLEFNLSGKRADVFPVNTWTHVMVTFDAKTKTAKFYINGEAQTAAFDNTASAGTIVADDTTKYIGWNGAHASGGQLTGMLDDVKLWNTVANTADAEREVKVGDKSFDATTLAQAALDKVNIATSATSNLTFNTEAANGATLTYASDNEAVISNEGVVTRPAVGEADGTAKITVTASYGSKAVSKTVTVTVPAQTENGGGHDVQYLKNYLSEQGMENVTVADEYLQNAGKKEVEYLLSFEPDRLLVEFRAQAGLDTKGAKNYGGWENGPDESRNPDGSSKPGRFTGHFVGHWISAASQAQRSTFATADQKAQLSANLTAVVKGIREAQEAYAKKDTANAGFFPAFSASVVPNGGGGLIVPFYNLHKVEAGMVQAYDYSTDAETRETAKAAAVDFAKWVVNWKSAHASTDMLRTEYGGMNDALYQVAEIADASDKQTVLTAAHLFDETALFQKLANGQDPLNGLHANTTIPKLTGAMQRYVAYTEDEDLYNSLSADEQGKLTSLYLKAAQNFFDIVVKDHTYVNGGNSQSEHFHVAGELWKDATQNGDQNGGYRNFSTVETCNEYNMLKLARILFQVTKDSKYSEYYEHTFINAIVASQNPETGMTTYFQPMKAGYPKVFGITGTDYDADWFGGAIGEYWCCQGTGIENFAKLNDSFYFTDENNVYVNMFWSSTYTDTRHNLTITQTANVPKTEDVTFEVSGTGSANLKLRVPDWAITNGVKLVVDGTEQALTKDENGWVTVAIKDGAKITYTLPAKLQAIDAADNKDWVAFQYGPVVLAGALTDTNYKTNYSYGGVKVRVANYDSEANAKAAVIPTSGSVTDWLKGIKEDASEGSNLVRADDPNTGNRETLSFKFANVDGDAADLTLQPYYSTYKTTYAIYWDMAEVDSETYQNNIFKKKTDAATQSIIIDAVDAFDNEFQQELAHNAAKSDDSNAGTYEDKQYRDAKADGWFSYDLKVNTEADAKNYLSVQYQSADAGRTFSMIVDPTPVADNSKGEVSANAKTYTVTIENKGLKAFYWDVQQLPADLIAEAKDGKVRVLFKSTGGLVGGVYGVRMQNAAALSTDASLKSLSFDKGTLDPTFDGSKTQYTLTVPAGTESVDATIGVKDAGAYVKVDGIIIDDTKARTIALTDDVTTVEITSYAQDHKAVKHYSVQIVRGDATVPAASDPVLEYTFDTDTIVKDGTIDNTGTAGDKLDGKVVNDGASASDHADNGKALTLTGGDKGSASPYVQIPAGLIDASQKDITISADYQWDGNNTCIYPWALGKDTKDYLVNIVSCGSNTRVEASKSGTQTQLAGSTPAKNTWVHVDVVVKGGKSIAYYLDGELIKQVSTTLTAADFVGTNNIAGYLGKSFYNDPYFGGQIDNFKVWNRAVTAADLFNPDKGDEPTPTPSSDATLKSLTVAGQTVDLAAAATEDGASLTVDDPTAVKASDVVFEANDSGATAKVNVNDGVVTVIVTAADGKTTEIYTVKLVKKTVPVESIAIFGDGVAEGKLALETGKSVKLTATVTPTDADDAAVSWSVEGDAVTVDKTGLVKAVKAGTATVTATAGGKTASITVTVTDPVVPPAPSVDSVAITGSEVKDGKLELKVGGEATLTADVTVTGDIAKTVTWTSSDEKIATVDANGNVKAVAEGNATITATSTEDATKSASVAVTVTKKTTTEPEQPEQPSKPEQPAPAEKDLTDANHVDDLITAESIKPGAKLTLNVGKAFAGKTVNVYAFSNGKAVLVASGVTVSKDGTVVVTVPADLKLGATKFAVQFADDSLVWDAVNVAKPTAEQPKADETANTGAAILGAVALMALLAAAGAALIIWRKRQI</sequence>
<feature type="compositionally biased region" description="Low complexity" evidence="3">
    <location>
        <begin position="1834"/>
        <end position="1844"/>
    </location>
</feature>
<dbReference type="SUPFAM" id="SSF49373">
    <property type="entry name" value="Invasin/intimin cell-adhesion fragments"/>
    <property type="match status" value="2"/>
</dbReference>
<dbReference type="EMBL" id="CP062943">
    <property type="protein sequence ID" value="QOL55579.1"/>
    <property type="molecule type" value="Genomic_DNA"/>
</dbReference>
<dbReference type="Gene3D" id="2.60.120.200">
    <property type="match status" value="2"/>
</dbReference>
<feature type="region of interest" description="Disordered" evidence="3">
    <location>
        <begin position="423"/>
        <end position="445"/>
    </location>
</feature>
<dbReference type="InterPro" id="IPR046544">
    <property type="entry name" value="GH146_SB_dom"/>
</dbReference>
<dbReference type="Gene3D" id="2.60.40.1080">
    <property type="match status" value="2"/>
</dbReference>
<dbReference type="Proteomes" id="UP000593918">
    <property type="component" value="Chromosome"/>
</dbReference>
<dbReference type="InterPro" id="IPR006558">
    <property type="entry name" value="LamG-like"/>
</dbReference>